<evidence type="ECO:0000256" key="2">
    <source>
        <dbReference type="SAM" id="MobiDB-lite"/>
    </source>
</evidence>
<feature type="region of interest" description="Disordered" evidence="2">
    <location>
        <begin position="213"/>
        <end position="291"/>
    </location>
</feature>
<proteinExistence type="predicted"/>
<sequence length="479" mass="50650">MASSSKNQDKFQISNVPVVLEWQEEPQHGDDDDAYRHLGHTLPVTLDAKLDLANATASLKLRILLSLKGAAKRVPLYLFIDPPSIVSASASASASTPTAPLRPPVLDTLTRKHASSTPLSLTFTLTHPPSLIAPTPTPPTPLTGPSAAVLASLRAACRRTALTLHAPRDRVPAAYVAALSAHAKPGALSGVPRERASLYGGRGGSAVDWAAASSEDGWGERGDESPPSYDELGVLPEVEPVGTSVSGARAERAERARRKRAGTSPESADRCTPPRKKRAAAAAGEGGGGRKALAAPVVDGEKVAALLEVAGDGWNRGVDERVAMLSEQLEALRKVVGGGGRVVGAAAAAGDDASKVAAAPADTGDVCTRLARLEAEMAAVRADVAAANTRWEELAEQLREQAKEDMEKVRWSIVEDMEHLLARSRDEVVDEAECRMEDRFLSAKEELREAVEEECENAEGRIKELLSNGAAGVYFEFPK</sequence>
<gene>
    <name evidence="3" type="ORF">BKCO1_4000076</name>
</gene>
<evidence type="ECO:0000256" key="1">
    <source>
        <dbReference type="SAM" id="Coils"/>
    </source>
</evidence>
<dbReference type="OrthoDB" id="3937833at2759"/>
<evidence type="ECO:0000313" key="4">
    <source>
        <dbReference type="Proteomes" id="UP000183809"/>
    </source>
</evidence>
<keyword evidence="1" id="KW-0175">Coiled coil</keyword>
<organism evidence="3 4">
    <name type="scientific">Diplodia corticola</name>
    <dbReference type="NCBI Taxonomy" id="236234"/>
    <lineage>
        <taxon>Eukaryota</taxon>
        <taxon>Fungi</taxon>
        <taxon>Dikarya</taxon>
        <taxon>Ascomycota</taxon>
        <taxon>Pezizomycotina</taxon>
        <taxon>Dothideomycetes</taxon>
        <taxon>Dothideomycetes incertae sedis</taxon>
        <taxon>Botryosphaeriales</taxon>
        <taxon>Botryosphaeriaceae</taxon>
        <taxon>Diplodia</taxon>
    </lineage>
</organism>
<dbReference type="Proteomes" id="UP000183809">
    <property type="component" value="Unassembled WGS sequence"/>
</dbReference>
<name>A0A1J9RUW1_9PEZI</name>
<dbReference type="EMBL" id="MNUE01000040">
    <property type="protein sequence ID" value="OJD32207.1"/>
    <property type="molecule type" value="Genomic_DNA"/>
</dbReference>
<dbReference type="STRING" id="236234.A0A1J9RUW1"/>
<accession>A0A1J9RUW1</accession>
<protein>
    <submittedName>
        <fullName evidence="3">Alpha-mannosidase</fullName>
    </submittedName>
</protein>
<dbReference type="AlphaFoldDB" id="A0A1J9RUW1"/>
<reference evidence="3 4" key="1">
    <citation type="submission" date="2016-10" db="EMBL/GenBank/DDBJ databases">
        <title>Proteomics and genomics reveal pathogen-plant mechanisms compatible with a hemibiotrophic lifestyle of Diplodia corticola.</title>
        <authorList>
            <person name="Fernandes I."/>
            <person name="De Jonge R."/>
            <person name="Van De Peer Y."/>
            <person name="Devreese B."/>
            <person name="Alves A."/>
            <person name="Esteves A.C."/>
        </authorList>
    </citation>
    <scope>NUCLEOTIDE SEQUENCE [LARGE SCALE GENOMIC DNA]</scope>
    <source>
        <strain evidence="3 4">CBS 112549</strain>
    </source>
</reference>
<feature type="coiled-coil region" evidence="1">
    <location>
        <begin position="441"/>
        <end position="468"/>
    </location>
</feature>
<evidence type="ECO:0000313" key="3">
    <source>
        <dbReference type="EMBL" id="OJD32207.1"/>
    </source>
</evidence>
<feature type="coiled-coil region" evidence="1">
    <location>
        <begin position="370"/>
        <end position="408"/>
    </location>
</feature>
<dbReference type="RefSeq" id="XP_020128467.1">
    <property type="nucleotide sequence ID" value="XM_020275489.1"/>
</dbReference>
<comment type="caution">
    <text evidence="3">The sequence shown here is derived from an EMBL/GenBank/DDBJ whole genome shotgun (WGS) entry which is preliminary data.</text>
</comment>
<dbReference type="GeneID" id="31015750"/>
<keyword evidence="4" id="KW-1185">Reference proteome</keyword>